<accession>A0ABT9ZRG6</accession>
<evidence type="ECO:0000313" key="2">
    <source>
        <dbReference type="EMBL" id="MDQ0253832.1"/>
    </source>
</evidence>
<dbReference type="Proteomes" id="UP001230005">
    <property type="component" value="Unassembled WGS sequence"/>
</dbReference>
<protein>
    <submittedName>
        <fullName evidence="2">Enoyl-CoA hydratase/carnithine racemase</fullName>
    </submittedName>
</protein>
<dbReference type="RefSeq" id="WP_307322999.1">
    <property type="nucleotide sequence ID" value="NZ_JAUSUG010000003.1"/>
</dbReference>
<evidence type="ECO:0000313" key="3">
    <source>
        <dbReference type="Proteomes" id="UP001230005"/>
    </source>
</evidence>
<dbReference type="InterPro" id="IPR029045">
    <property type="entry name" value="ClpP/crotonase-like_dom_sf"/>
</dbReference>
<dbReference type="Pfam" id="PF00378">
    <property type="entry name" value="ECH_1"/>
    <property type="match status" value="1"/>
</dbReference>
<dbReference type="PANTHER" id="PTHR11941:SF27">
    <property type="entry name" value="ETHYLMALONYL-COA DECARBOXYLASE"/>
    <property type="match status" value="1"/>
</dbReference>
<dbReference type="Gene3D" id="3.90.226.10">
    <property type="entry name" value="2-enoyl-CoA Hydratase, Chain A, domain 1"/>
    <property type="match status" value="1"/>
</dbReference>
<dbReference type="EMBL" id="JAUSUG010000003">
    <property type="protein sequence ID" value="MDQ0253832.1"/>
    <property type="molecule type" value="Genomic_DNA"/>
</dbReference>
<dbReference type="CDD" id="cd06558">
    <property type="entry name" value="crotonase-like"/>
    <property type="match status" value="1"/>
</dbReference>
<gene>
    <name evidence="2" type="ORF">J2S74_001204</name>
</gene>
<name>A0ABT9ZRG6_9BACI</name>
<proteinExistence type="predicted"/>
<dbReference type="PANTHER" id="PTHR11941">
    <property type="entry name" value="ENOYL-COA HYDRATASE-RELATED"/>
    <property type="match status" value="1"/>
</dbReference>
<dbReference type="InterPro" id="IPR001753">
    <property type="entry name" value="Enoyl-CoA_hydra/iso"/>
</dbReference>
<organism evidence="2 3">
    <name type="scientific">Evansella vedderi</name>
    <dbReference type="NCBI Taxonomy" id="38282"/>
    <lineage>
        <taxon>Bacteria</taxon>
        <taxon>Bacillati</taxon>
        <taxon>Bacillota</taxon>
        <taxon>Bacilli</taxon>
        <taxon>Bacillales</taxon>
        <taxon>Bacillaceae</taxon>
        <taxon>Evansella</taxon>
    </lineage>
</organism>
<keyword evidence="1" id="KW-0456">Lyase</keyword>
<evidence type="ECO:0000256" key="1">
    <source>
        <dbReference type="ARBA" id="ARBA00023239"/>
    </source>
</evidence>
<reference evidence="2 3" key="1">
    <citation type="submission" date="2023-07" db="EMBL/GenBank/DDBJ databases">
        <title>Genomic Encyclopedia of Type Strains, Phase IV (KMG-IV): sequencing the most valuable type-strain genomes for metagenomic binning, comparative biology and taxonomic classification.</title>
        <authorList>
            <person name="Goeker M."/>
        </authorList>
    </citation>
    <scope>NUCLEOTIDE SEQUENCE [LARGE SCALE GENOMIC DNA]</scope>
    <source>
        <strain evidence="2 3">DSM 9768</strain>
    </source>
</reference>
<sequence length="246" mass="27596">MKVICRKQSEHVAEIILNRPERRNAVDFDVINDLKMHLQELRQDRNLSVLIIRGEGDVFCSGGDLQSFHSLLTREDALTMLRPMGEVLKEIVTFPAITVAYLNGSAVGGGAEIASAVDYRFAKGIGVVGFIQGNLHITTGWGGASLLKRRIGLEKALMMLGTTNRFSMKEAIELGFVADVTSLEDLYRWTEKWVKGVIVQTYKDLLLTRGEKEDLFLAMDKEVEACASLWETREHHDAVRAFLNKK</sequence>
<dbReference type="SUPFAM" id="SSF52096">
    <property type="entry name" value="ClpP/crotonase"/>
    <property type="match status" value="1"/>
</dbReference>
<keyword evidence="3" id="KW-1185">Reference proteome</keyword>
<comment type="caution">
    <text evidence="2">The sequence shown here is derived from an EMBL/GenBank/DDBJ whole genome shotgun (WGS) entry which is preliminary data.</text>
</comment>